<feature type="compositionally biased region" description="Low complexity" evidence="6">
    <location>
        <begin position="424"/>
        <end position="434"/>
    </location>
</feature>
<evidence type="ECO:0000313" key="10">
    <source>
        <dbReference type="Proteomes" id="UP000383932"/>
    </source>
</evidence>
<organism evidence="9 10">
    <name type="scientific">Ceratobasidium theobromae</name>
    <dbReference type="NCBI Taxonomy" id="1582974"/>
    <lineage>
        <taxon>Eukaryota</taxon>
        <taxon>Fungi</taxon>
        <taxon>Dikarya</taxon>
        <taxon>Basidiomycota</taxon>
        <taxon>Agaricomycotina</taxon>
        <taxon>Agaricomycetes</taxon>
        <taxon>Cantharellales</taxon>
        <taxon>Ceratobasidiaceae</taxon>
        <taxon>Ceratobasidium</taxon>
    </lineage>
</organism>
<keyword evidence="3" id="KW-0804">Transcription</keyword>
<comment type="caution">
    <text evidence="9">The sequence shown here is derived from an EMBL/GenBank/DDBJ whole genome shotgun (WGS) entry which is preliminary data.</text>
</comment>
<evidence type="ECO:0000256" key="2">
    <source>
        <dbReference type="ARBA" id="ARBA00022478"/>
    </source>
</evidence>
<keyword evidence="2" id="KW-0240">DNA-directed RNA polymerase</keyword>
<feature type="region of interest" description="Disordered" evidence="6">
    <location>
        <begin position="407"/>
        <end position="458"/>
    </location>
</feature>
<dbReference type="InterPro" id="IPR036603">
    <property type="entry name" value="RBP11-like"/>
</dbReference>
<dbReference type="Gene3D" id="1.20.5.510">
    <property type="entry name" value="Single helix bin"/>
    <property type="match status" value="1"/>
</dbReference>
<evidence type="ECO:0000256" key="5">
    <source>
        <dbReference type="ARBA" id="ARBA00025751"/>
    </source>
</evidence>
<evidence type="ECO:0000256" key="1">
    <source>
        <dbReference type="ARBA" id="ARBA00004123"/>
    </source>
</evidence>
<evidence type="ECO:0000256" key="6">
    <source>
        <dbReference type="SAM" id="MobiDB-lite"/>
    </source>
</evidence>
<dbReference type="OrthoDB" id="3267813at2759"/>
<dbReference type="GO" id="GO:0005665">
    <property type="term" value="C:RNA polymerase II, core complex"/>
    <property type="evidence" value="ECO:0007669"/>
    <property type="project" value="InterPro"/>
</dbReference>
<reference evidence="9 10" key="1">
    <citation type="journal article" date="2019" name="Fungal Biol. Biotechnol.">
        <title>Draft genome sequence of fastidious pathogen Ceratobasidium theobromae, which causes vascular-streak dieback in Theobroma cacao.</title>
        <authorList>
            <person name="Ali S.S."/>
            <person name="Asman A."/>
            <person name="Shao J."/>
            <person name="Firmansyah A.P."/>
            <person name="Susilo A.W."/>
            <person name="Rosmana A."/>
            <person name="McMahon P."/>
            <person name="Junaid M."/>
            <person name="Guest D."/>
            <person name="Kheng T.Y."/>
            <person name="Meinhardt L.W."/>
            <person name="Bailey B.A."/>
        </authorList>
    </citation>
    <scope>NUCLEOTIDE SEQUENCE [LARGE SCALE GENOMIC DNA]</scope>
    <source>
        <strain evidence="9 10">CT2</strain>
    </source>
</reference>
<accession>A0A5N5QR66</accession>
<keyword evidence="4" id="KW-0539">Nucleus</keyword>
<dbReference type="PANTHER" id="PTHR13946">
    <property type="entry name" value="DNA-DIRECTED RNA POLYMERASE I,II,III"/>
    <property type="match status" value="1"/>
</dbReference>
<protein>
    <submittedName>
        <fullName evidence="9">SKG6 domain-containing protein</fullName>
    </submittedName>
</protein>
<feature type="domain" description="DNA-directed RNA polymerase RBP11-like dimerisation" evidence="8">
    <location>
        <begin position="58"/>
        <end position="113"/>
    </location>
</feature>
<feature type="compositionally biased region" description="Low complexity" evidence="6">
    <location>
        <begin position="408"/>
        <end position="417"/>
    </location>
</feature>
<dbReference type="Pfam" id="PF13656">
    <property type="entry name" value="RNA_pol_L_2"/>
    <property type="match status" value="1"/>
</dbReference>
<evidence type="ECO:0000313" key="9">
    <source>
        <dbReference type="EMBL" id="KAB5593656.1"/>
    </source>
</evidence>
<evidence type="ECO:0000256" key="7">
    <source>
        <dbReference type="SAM" id="Phobius"/>
    </source>
</evidence>
<gene>
    <name evidence="9" type="ORF">CTheo_2949</name>
</gene>
<feature type="compositionally biased region" description="Polar residues" evidence="6">
    <location>
        <begin position="180"/>
        <end position="191"/>
    </location>
</feature>
<dbReference type="EMBL" id="SSOP01000033">
    <property type="protein sequence ID" value="KAB5593656.1"/>
    <property type="molecule type" value="Genomic_DNA"/>
</dbReference>
<feature type="compositionally biased region" description="Low complexity" evidence="6">
    <location>
        <begin position="441"/>
        <end position="455"/>
    </location>
</feature>
<dbReference type="InterPro" id="IPR009025">
    <property type="entry name" value="RBP11-like_dimer"/>
</dbReference>
<feature type="compositionally biased region" description="Basic and acidic residues" evidence="6">
    <location>
        <begin position="500"/>
        <end position="519"/>
    </location>
</feature>
<feature type="compositionally biased region" description="Polar residues" evidence="6">
    <location>
        <begin position="534"/>
        <end position="544"/>
    </location>
</feature>
<feature type="compositionally biased region" description="Low complexity" evidence="6">
    <location>
        <begin position="670"/>
        <end position="691"/>
    </location>
</feature>
<evidence type="ECO:0000256" key="3">
    <source>
        <dbReference type="ARBA" id="ARBA00023163"/>
    </source>
</evidence>
<comment type="similarity">
    <text evidence="5">Belongs to the archaeal Rpo11/eukaryotic RPB11/RPC19 RNA polymerase subunit family.</text>
</comment>
<comment type="subcellular location">
    <subcellularLocation>
        <location evidence="1">Nucleus</location>
    </subcellularLocation>
</comment>
<sequence>MNAPNRFEMFTMADGERLIEVIEDTKIPNAATFKIYHPLLFYPTLSVRAPTHCARTNSQLLANDAVIFAGYKVPHPLEPYFILKVQTNGAFTPSQVLLDACNALIRMITDLKTQFTTKFDLRALETDATDEVSGPYGTTSRYGGYSGETSRPGHDYMDINEESWDLSSASNKKFSGRDGPNSTSTAAQPKQTEAEDGYNKIMNVRGALLAVALHVLASFDVVRAFNFTFLTIPAQCEELSIGISGGVPPYRLLIVPIGELLTPPEIRTIIDRNITGTSDSFIFNYPAASRFVAMMSDSTGIGTGGTSAIIAVGGSGTKSDCLQSSVSAPKFYLYLDPSTPSQCQSTNVSWSSGYQGQVSVYNMVIGGQSSALTIPSGATSVNWTANIRTNTTILFVAGDERGAGTGGSSTLLTIGPGDDSCINSSSPSSTQQPPAGGINTAGGSTSPTSTPSPSSGGSGNTGAIIGGVVGGIAGLVMFLLVLLFFYRRRKHHRNSGTRPMKPDLIDTSEDRPAGDERGGFYEPEPFIIPEAVTNPETGSRPSLHSTHDGAQPRPSMTTISGAPGANVRAPSRLSITTASELGGVPPSSLGTRKSGMPPTSFRPVNFIQHDDAGGLDPSTQEPETIELPPAYTDFRGQTPEPSGSGAGPSAAASASGGASEATAPTPPTEPTASGATITPTVPTTSATTTTS</sequence>
<feature type="compositionally biased region" description="Low complexity" evidence="6">
    <location>
        <begin position="638"/>
        <end position="663"/>
    </location>
</feature>
<keyword evidence="10" id="KW-1185">Reference proteome</keyword>
<dbReference type="AlphaFoldDB" id="A0A5N5QR66"/>
<evidence type="ECO:0000259" key="8">
    <source>
        <dbReference type="Pfam" id="PF13656"/>
    </source>
</evidence>
<feature type="transmembrane region" description="Helical" evidence="7">
    <location>
        <begin position="463"/>
        <end position="486"/>
    </location>
</feature>
<feature type="compositionally biased region" description="Low complexity" evidence="6">
    <location>
        <begin position="133"/>
        <end position="150"/>
    </location>
</feature>
<name>A0A5N5QR66_9AGAM</name>
<keyword evidence="7" id="KW-0812">Transmembrane</keyword>
<proteinExistence type="inferred from homology"/>
<dbReference type="PANTHER" id="PTHR13946:SF16">
    <property type="entry name" value="DNA-DIRECTED RNA POLYMERASE II SUBUNIT RPB11"/>
    <property type="match status" value="1"/>
</dbReference>
<dbReference type="Proteomes" id="UP000383932">
    <property type="component" value="Unassembled WGS sequence"/>
</dbReference>
<keyword evidence="7" id="KW-0472">Membrane</keyword>
<feature type="region of interest" description="Disordered" evidence="6">
    <location>
        <begin position="130"/>
        <end position="193"/>
    </location>
</feature>
<dbReference type="GO" id="GO:0046983">
    <property type="term" value="F:protein dimerization activity"/>
    <property type="evidence" value="ECO:0007669"/>
    <property type="project" value="InterPro"/>
</dbReference>
<keyword evidence="7" id="KW-1133">Transmembrane helix</keyword>
<dbReference type="GO" id="GO:0006366">
    <property type="term" value="P:transcription by RNA polymerase II"/>
    <property type="evidence" value="ECO:0007669"/>
    <property type="project" value="InterPro"/>
</dbReference>
<dbReference type="GO" id="GO:0003899">
    <property type="term" value="F:DNA-directed RNA polymerase activity"/>
    <property type="evidence" value="ECO:0007669"/>
    <property type="project" value="InterPro"/>
</dbReference>
<evidence type="ECO:0000256" key="4">
    <source>
        <dbReference type="ARBA" id="ARBA00023242"/>
    </source>
</evidence>
<dbReference type="CDD" id="cd06926">
    <property type="entry name" value="RNAP_II_RPB11"/>
    <property type="match status" value="1"/>
</dbReference>
<dbReference type="SUPFAM" id="SSF55257">
    <property type="entry name" value="RBP11-like subunits of RNA polymerase"/>
    <property type="match status" value="1"/>
</dbReference>
<dbReference type="Gene3D" id="3.30.1360.10">
    <property type="entry name" value="RNA polymerase, RBP11-like subunit"/>
    <property type="match status" value="1"/>
</dbReference>
<dbReference type="InterPro" id="IPR037685">
    <property type="entry name" value="RBP11"/>
</dbReference>
<feature type="region of interest" description="Disordered" evidence="6">
    <location>
        <begin position="492"/>
        <end position="691"/>
    </location>
</feature>